<dbReference type="InterPro" id="IPR036049">
    <property type="entry name" value="Ribosomal_uL29_sf"/>
</dbReference>
<dbReference type="Gene3D" id="1.10.287.310">
    <property type="match status" value="1"/>
</dbReference>
<evidence type="ECO:0000256" key="1">
    <source>
        <dbReference type="ARBA" id="ARBA00009254"/>
    </source>
</evidence>
<dbReference type="GO" id="GO:0022625">
    <property type="term" value="C:cytosolic large ribosomal subunit"/>
    <property type="evidence" value="ECO:0007669"/>
    <property type="project" value="TreeGrafter"/>
</dbReference>
<evidence type="ECO:0000313" key="7">
    <source>
        <dbReference type="Proteomes" id="UP000231450"/>
    </source>
</evidence>
<dbReference type="PANTHER" id="PTHR10916">
    <property type="entry name" value="60S RIBOSOMAL PROTEIN L35/50S RIBOSOMAL PROTEIN L29"/>
    <property type="match status" value="1"/>
</dbReference>
<dbReference type="NCBIfam" id="TIGR00012">
    <property type="entry name" value="L29"/>
    <property type="match status" value="1"/>
</dbReference>
<organism evidence="6 7">
    <name type="scientific">Candidatus Portnoybacteria bacterium CG10_big_fil_rev_8_21_14_0_10_36_7</name>
    <dbReference type="NCBI Taxonomy" id="1974812"/>
    <lineage>
        <taxon>Bacteria</taxon>
        <taxon>Candidatus Portnoyibacteriota</taxon>
    </lineage>
</organism>
<evidence type="ECO:0000256" key="2">
    <source>
        <dbReference type="ARBA" id="ARBA00022980"/>
    </source>
</evidence>
<gene>
    <name evidence="5" type="primary">rpmC</name>
    <name evidence="6" type="ORF">COU81_03370</name>
</gene>
<keyword evidence="3 5" id="KW-0687">Ribonucleoprotein</keyword>
<dbReference type="GO" id="GO:0003735">
    <property type="term" value="F:structural constituent of ribosome"/>
    <property type="evidence" value="ECO:0007669"/>
    <property type="project" value="InterPro"/>
</dbReference>
<dbReference type="Proteomes" id="UP000231450">
    <property type="component" value="Unassembled WGS sequence"/>
</dbReference>
<comment type="caution">
    <text evidence="6">The sequence shown here is derived from an EMBL/GenBank/DDBJ whole genome shotgun (WGS) entry which is preliminary data.</text>
</comment>
<dbReference type="HAMAP" id="MF_00374">
    <property type="entry name" value="Ribosomal_uL29"/>
    <property type="match status" value="1"/>
</dbReference>
<dbReference type="PANTHER" id="PTHR10916:SF0">
    <property type="entry name" value="LARGE RIBOSOMAL SUBUNIT PROTEIN UL29C"/>
    <property type="match status" value="1"/>
</dbReference>
<reference evidence="7" key="1">
    <citation type="submission" date="2017-09" db="EMBL/GenBank/DDBJ databases">
        <title>Depth-based differentiation of microbial function through sediment-hosted aquifers and enrichment of novel symbionts in the deep terrestrial subsurface.</title>
        <authorList>
            <person name="Probst A.J."/>
            <person name="Ladd B."/>
            <person name="Jarett J.K."/>
            <person name="Geller-Mcgrath D.E."/>
            <person name="Sieber C.M.K."/>
            <person name="Emerson J.B."/>
            <person name="Anantharaman K."/>
            <person name="Thomas B.C."/>
            <person name="Malmstrom R."/>
            <person name="Stieglmeier M."/>
            <person name="Klingl A."/>
            <person name="Woyke T."/>
            <person name="Ryan C.M."/>
            <person name="Banfield J.F."/>
        </authorList>
    </citation>
    <scope>NUCLEOTIDE SEQUENCE [LARGE SCALE GENOMIC DNA]</scope>
</reference>
<dbReference type="GO" id="GO:0006412">
    <property type="term" value="P:translation"/>
    <property type="evidence" value="ECO:0007669"/>
    <property type="project" value="UniProtKB-UniRule"/>
</dbReference>
<dbReference type="CDD" id="cd00427">
    <property type="entry name" value="Ribosomal_L29_HIP"/>
    <property type="match status" value="1"/>
</dbReference>
<evidence type="ECO:0000256" key="4">
    <source>
        <dbReference type="ARBA" id="ARBA00035204"/>
    </source>
</evidence>
<sequence>MLAKELRQTSEMELIRHISELSDKLRHLRFEKSMQKLKNSNEIYEVKKDIARIKTILNEKKHGK</sequence>
<proteinExistence type="inferred from homology"/>
<dbReference type="InterPro" id="IPR001854">
    <property type="entry name" value="Ribosomal_uL29"/>
</dbReference>
<evidence type="ECO:0000256" key="5">
    <source>
        <dbReference type="HAMAP-Rule" id="MF_00374"/>
    </source>
</evidence>
<protein>
    <recommendedName>
        <fullName evidence="4 5">Large ribosomal subunit protein uL29</fullName>
    </recommendedName>
</protein>
<dbReference type="InterPro" id="IPR050063">
    <property type="entry name" value="Ribosomal_protein_uL29"/>
</dbReference>
<dbReference type="AlphaFoldDB" id="A0A2M8KDF3"/>
<dbReference type="Pfam" id="PF00831">
    <property type="entry name" value="Ribosomal_L29"/>
    <property type="match status" value="1"/>
</dbReference>
<evidence type="ECO:0000256" key="3">
    <source>
        <dbReference type="ARBA" id="ARBA00023274"/>
    </source>
</evidence>
<dbReference type="SUPFAM" id="SSF46561">
    <property type="entry name" value="Ribosomal protein L29 (L29p)"/>
    <property type="match status" value="1"/>
</dbReference>
<keyword evidence="2 5" id="KW-0689">Ribosomal protein</keyword>
<accession>A0A2M8KDF3</accession>
<dbReference type="EMBL" id="PFDW01000069">
    <property type="protein sequence ID" value="PJE57948.1"/>
    <property type="molecule type" value="Genomic_DNA"/>
</dbReference>
<evidence type="ECO:0000313" key="6">
    <source>
        <dbReference type="EMBL" id="PJE57948.1"/>
    </source>
</evidence>
<name>A0A2M8KDF3_9BACT</name>
<comment type="similarity">
    <text evidence="1 5">Belongs to the universal ribosomal protein uL29 family.</text>
</comment>